<dbReference type="RefSeq" id="XP_002678309.1">
    <property type="nucleotide sequence ID" value="XM_002678263.1"/>
</dbReference>
<keyword evidence="4" id="KW-1185">Reference proteome</keyword>
<feature type="compositionally biased region" description="Polar residues" evidence="2">
    <location>
        <begin position="99"/>
        <end position="108"/>
    </location>
</feature>
<sequence length="578" mass="65744">MRQHPSQTQAINEYYENDMLMDEDQNLSEDELEQQDVEIHGENIMFEDQAEDVDEQYILDHYNPPQSPMKSLNISNNSGNDEGTGSTTTDDFGIPHVSINLQTASPSSYKKKPTFGTSEGSVSSTKNPYYSSPKKATTVKIGTPQQQQQDDKKRSILKENNEEEGYRNPQVIPQPSNVPTKKASPRVKFDSTQTSVMGVATASSQDMMSHEEFQKRFIERASSPPPFSVITEEKLAKLDDLEKLVSNVVEKIISEKTEEIKNFSEYLNTGVLQVMETQFNTMANVRNSPSYTFEESPQFKELLEKLEFLNAENEHLKLLLEEKELEVDSLREEAETMRQRYIMDIDKLTSEVAESRLPRRSPEPADHVKNRIERPEEEDEEEPRNYDSPKRNSPPPSRTPPPTNVSSRTPEPAMRRSIDFNSAVRSALQSMSKDQTNPLSKSFDSKQFQAESQEPQDGESSPEPMSVDRTQKKTNKTLDSITERMLRSLKGPVKAEDNAKQIDKMVGEIREQFKERGVMLPLKKVKDCVFSLGDGKTARKVHLNIINGVLKVKIGGGYDDFMKFLSQSVRLLQVKKKL</sequence>
<proteinExistence type="predicted"/>
<dbReference type="AlphaFoldDB" id="D2VBZ2"/>
<feature type="compositionally biased region" description="Polar residues" evidence="2">
    <location>
        <begin position="419"/>
        <end position="459"/>
    </location>
</feature>
<protein>
    <submittedName>
        <fullName evidence="3">Predicted protein</fullName>
    </submittedName>
</protein>
<evidence type="ECO:0000256" key="1">
    <source>
        <dbReference type="SAM" id="Coils"/>
    </source>
</evidence>
<evidence type="ECO:0000313" key="3">
    <source>
        <dbReference type="EMBL" id="EFC45565.1"/>
    </source>
</evidence>
<dbReference type="KEGG" id="ngr:NAEGRDRAFT_66388"/>
<feature type="compositionally biased region" description="Polar residues" evidence="2">
    <location>
        <begin position="68"/>
        <end position="90"/>
    </location>
</feature>
<dbReference type="EMBL" id="GG738862">
    <property type="protein sequence ID" value="EFC45565.1"/>
    <property type="molecule type" value="Genomic_DNA"/>
</dbReference>
<feature type="compositionally biased region" description="Pro residues" evidence="2">
    <location>
        <begin position="392"/>
        <end position="403"/>
    </location>
</feature>
<feature type="region of interest" description="Disordered" evidence="2">
    <location>
        <begin position="60"/>
        <end position="192"/>
    </location>
</feature>
<dbReference type="InParanoid" id="D2VBZ2"/>
<reference evidence="3 4" key="1">
    <citation type="journal article" date="2010" name="Cell">
        <title>The genome of Naegleria gruberi illuminates early eukaryotic versatility.</title>
        <authorList>
            <person name="Fritz-Laylin L.K."/>
            <person name="Prochnik S.E."/>
            <person name="Ginger M.L."/>
            <person name="Dacks J.B."/>
            <person name="Carpenter M.L."/>
            <person name="Field M.C."/>
            <person name="Kuo A."/>
            <person name="Paredez A."/>
            <person name="Chapman J."/>
            <person name="Pham J."/>
            <person name="Shu S."/>
            <person name="Neupane R."/>
            <person name="Cipriano M."/>
            <person name="Mancuso J."/>
            <person name="Tu H."/>
            <person name="Salamov A."/>
            <person name="Lindquist E."/>
            <person name="Shapiro H."/>
            <person name="Lucas S."/>
            <person name="Grigoriev I.V."/>
            <person name="Cande W.Z."/>
            <person name="Fulton C."/>
            <person name="Rokhsar D.S."/>
            <person name="Dawson S.C."/>
        </authorList>
    </citation>
    <scope>NUCLEOTIDE SEQUENCE [LARGE SCALE GENOMIC DNA]</scope>
    <source>
        <strain evidence="3 4">NEG-M</strain>
    </source>
</reference>
<dbReference type="OrthoDB" id="10409011at2759"/>
<feature type="coiled-coil region" evidence="1">
    <location>
        <begin position="299"/>
        <end position="351"/>
    </location>
</feature>
<keyword evidence="1" id="KW-0175">Coiled coil</keyword>
<dbReference type="GeneID" id="8857182"/>
<organism evidence="4">
    <name type="scientific">Naegleria gruberi</name>
    <name type="common">Amoeba</name>
    <dbReference type="NCBI Taxonomy" id="5762"/>
    <lineage>
        <taxon>Eukaryota</taxon>
        <taxon>Discoba</taxon>
        <taxon>Heterolobosea</taxon>
        <taxon>Tetramitia</taxon>
        <taxon>Eutetramitia</taxon>
        <taxon>Vahlkampfiidae</taxon>
        <taxon>Naegleria</taxon>
    </lineage>
</organism>
<name>D2VBZ2_NAEGR</name>
<dbReference type="Proteomes" id="UP000006671">
    <property type="component" value="Unassembled WGS sequence"/>
</dbReference>
<feature type="compositionally biased region" description="Basic and acidic residues" evidence="2">
    <location>
        <begin position="353"/>
        <end position="374"/>
    </location>
</feature>
<evidence type="ECO:0000313" key="4">
    <source>
        <dbReference type="Proteomes" id="UP000006671"/>
    </source>
</evidence>
<dbReference type="VEuPathDB" id="AmoebaDB:NAEGRDRAFT_66388"/>
<feature type="region of interest" description="Disordered" evidence="2">
    <location>
        <begin position="353"/>
        <end position="480"/>
    </location>
</feature>
<feature type="compositionally biased region" description="Basic and acidic residues" evidence="2">
    <location>
        <begin position="149"/>
        <end position="166"/>
    </location>
</feature>
<feature type="compositionally biased region" description="Polar residues" evidence="2">
    <location>
        <begin position="115"/>
        <end position="130"/>
    </location>
</feature>
<evidence type="ECO:0000256" key="2">
    <source>
        <dbReference type="SAM" id="MobiDB-lite"/>
    </source>
</evidence>
<accession>D2VBZ2</accession>
<gene>
    <name evidence="3" type="ORF">NAEGRDRAFT_66388</name>
</gene>